<evidence type="ECO:0000256" key="1">
    <source>
        <dbReference type="SAM" id="MobiDB-lite"/>
    </source>
</evidence>
<feature type="chain" id="PRO_5036116122" evidence="3">
    <location>
        <begin position="26"/>
        <end position="248"/>
    </location>
</feature>
<keyword evidence="2" id="KW-1133">Transmembrane helix</keyword>
<dbReference type="OrthoDB" id="79733at2759"/>
<dbReference type="AlphaFoldDB" id="A0A485KMZ9"/>
<name>A0A485KMZ9_9STRA</name>
<organism evidence="5 6">
    <name type="scientific">Aphanomyces stellatus</name>
    <dbReference type="NCBI Taxonomy" id="120398"/>
    <lineage>
        <taxon>Eukaryota</taxon>
        <taxon>Sar</taxon>
        <taxon>Stramenopiles</taxon>
        <taxon>Oomycota</taxon>
        <taxon>Saprolegniomycetes</taxon>
        <taxon>Saprolegniales</taxon>
        <taxon>Verrucalvaceae</taxon>
        <taxon>Aphanomyces</taxon>
    </lineage>
</organism>
<evidence type="ECO:0000313" key="6">
    <source>
        <dbReference type="Proteomes" id="UP000332933"/>
    </source>
</evidence>
<feature type="compositionally biased region" description="Polar residues" evidence="1">
    <location>
        <begin position="123"/>
        <end position="149"/>
    </location>
</feature>
<gene>
    <name evidence="5" type="primary">Aste57867_9481</name>
    <name evidence="4" type="ORF">As57867_009444</name>
    <name evidence="5" type="ORF">ASTE57867_9481</name>
</gene>
<dbReference type="Proteomes" id="UP000332933">
    <property type="component" value="Unassembled WGS sequence"/>
</dbReference>
<proteinExistence type="predicted"/>
<feature type="compositionally biased region" description="Polar residues" evidence="1">
    <location>
        <begin position="210"/>
        <end position="228"/>
    </location>
</feature>
<evidence type="ECO:0000256" key="3">
    <source>
        <dbReference type="SAM" id="SignalP"/>
    </source>
</evidence>
<reference evidence="4" key="2">
    <citation type="submission" date="2019-06" db="EMBL/GenBank/DDBJ databases">
        <title>Genomics analysis of Aphanomyces spp. identifies a new class of oomycete effector associated with host adaptation.</title>
        <authorList>
            <person name="Gaulin E."/>
        </authorList>
    </citation>
    <scope>NUCLEOTIDE SEQUENCE</scope>
    <source>
        <strain evidence="4">CBS 578.67</strain>
    </source>
</reference>
<evidence type="ECO:0000313" key="4">
    <source>
        <dbReference type="EMBL" id="KAF0700001.1"/>
    </source>
</evidence>
<protein>
    <submittedName>
        <fullName evidence="5">Aste57867_9481 protein</fullName>
    </submittedName>
</protein>
<accession>A0A485KMZ9</accession>
<reference evidence="5 6" key="1">
    <citation type="submission" date="2019-03" db="EMBL/GenBank/DDBJ databases">
        <authorList>
            <person name="Gaulin E."/>
            <person name="Dumas B."/>
        </authorList>
    </citation>
    <scope>NUCLEOTIDE SEQUENCE [LARGE SCALE GENOMIC DNA]</scope>
    <source>
        <strain evidence="5">CBS 568.67</strain>
    </source>
</reference>
<feature type="region of interest" description="Disordered" evidence="1">
    <location>
        <begin position="210"/>
        <end position="248"/>
    </location>
</feature>
<dbReference type="EMBL" id="CAADRA010005164">
    <property type="protein sequence ID" value="VFT86360.1"/>
    <property type="molecule type" value="Genomic_DNA"/>
</dbReference>
<keyword evidence="2" id="KW-0472">Membrane</keyword>
<feature type="compositionally biased region" description="Pro residues" evidence="1">
    <location>
        <begin position="109"/>
        <end position="118"/>
    </location>
</feature>
<feature type="transmembrane region" description="Helical" evidence="2">
    <location>
        <begin position="158"/>
        <end position="182"/>
    </location>
</feature>
<keyword evidence="6" id="KW-1185">Reference proteome</keyword>
<keyword evidence="2" id="KW-0812">Transmembrane</keyword>
<sequence>MRGFLHMMQAALALLCFLFVHEVTSVANCAAKQCTSFDKWGGYVLGSSGKTTCGCSDKNCDCAQAKGLMCLTYAEAYIIGTDVSPATGNCPDLTVDCRGCPTSASSTTTPPPTPPPTTASPGASGNHTSAPGTPSSTDANGRPVPSTTMKSMTKNLEMWQIGLIIASGVLMLFVIICVLVSWRKACVASKGGDTDGTDDARFYRENYRSQTFQQGSQPRRSSMTQSMMNDPRRHNSNSITHNAPVASF</sequence>
<evidence type="ECO:0000313" key="5">
    <source>
        <dbReference type="EMBL" id="VFT86360.1"/>
    </source>
</evidence>
<feature type="region of interest" description="Disordered" evidence="1">
    <location>
        <begin position="104"/>
        <end position="149"/>
    </location>
</feature>
<feature type="signal peptide" evidence="3">
    <location>
        <begin position="1"/>
        <end position="25"/>
    </location>
</feature>
<keyword evidence="3" id="KW-0732">Signal</keyword>
<dbReference type="EMBL" id="VJMH01005143">
    <property type="protein sequence ID" value="KAF0700001.1"/>
    <property type="molecule type" value="Genomic_DNA"/>
</dbReference>
<evidence type="ECO:0000256" key="2">
    <source>
        <dbReference type="SAM" id="Phobius"/>
    </source>
</evidence>